<evidence type="ECO:0000313" key="8">
    <source>
        <dbReference type="EMBL" id="RZU65232.1"/>
    </source>
</evidence>
<dbReference type="AlphaFoldDB" id="A0A4Q8AL07"/>
<comment type="similarity">
    <text evidence="1 6">Belongs to the glycosyl hydrolase 3 family.</text>
</comment>
<dbReference type="PROSITE" id="PS00775">
    <property type="entry name" value="GLYCOSYL_HYDROL_F3"/>
    <property type="match status" value="1"/>
</dbReference>
<dbReference type="SUPFAM" id="SSF51445">
    <property type="entry name" value="(Trans)glycosidases"/>
    <property type="match status" value="1"/>
</dbReference>
<name>A0A4Q8AL07_9MICO</name>
<keyword evidence="3" id="KW-0119">Carbohydrate metabolism</keyword>
<dbReference type="Pfam" id="PF01915">
    <property type="entry name" value="Glyco_hydro_3_C"/>
    <property type="match status" value="1"/>
</dbReference>
<dbReference type="Gene3D" id="2.60.40.10">
    <property type="entry name" value="Immunoglobulins"/>
    <property type="match status" value="1"/>
</dbReference>
<keyword evidence="2 6" id="KW-0378">Hydrolase</keyword>
<dbReference type="InterPro" id="IPR050288">
    <property type="entry name" value="Cellulose_deg_GH3"/>
</dbReference>
<dbReference type="EMBL" id="SHLC01000001">
    <property type="protein sequence ID" value="RZU65232.1"/>
    <property type="molecule type" value="Genomic_DNA"/>
</dbReference>
<dbReference type="InterPro" id="IPR036962">
    <property type="entry name" value="Glyco_hydro_3_N_sf"/>
</dbReference>
<dbReference type="Proteomes" id="UP000291483">
    <property type="component" value="Unassembled WGS sequence"/>
</dbReference>
<keyword evidence="9" id="KW-1185">Reference proteome</keyword>
<dbReference type="InterPro" id="IPR002772">
    <property type="entry name" value="Glyco_hydro_3_C"/>
</dbReference>
<sequence>MSTTTRTTDTVGTPLQRADALLQQLTLEEKALQLSATMPIGLFGVDGLIESQATKVLGHGIGQISALGMFGHKSPAKTAHTVNEIQHFLVENTRLGIPAIFHNEALNGVIAPDFTVFPTAIGLAASWNPEAVGDMAELIRRQMRSVGFLQALAPVMDVARDARWGRVHETYGEDPYLASALSVAFTKGLQGTDLREGVIATAKHFLGYAMTEGGQNMAATQATNRELREVYARPFAAAIELAGLASVMNSYSEVDGIPVGASGAILNDLLRDELGFEGTVVSDYMTIAMLHSRQRIAKDMAEAGVLALTAGLDVELPAIVGYGTLLAEQVRAGKLDEDVLDTSVRRVLRDKFALGLFERPFIDEDPIVLGGIAQQGVELANQLASESITLLKNEAGILPLSTQVKRIAIVGPHADEVGFAFPGYTYPRTLGMLGAMMMGSDDEGAMAGLDGLGGEMPPEAMAAAGAEFGAAFAVSPEEYIRQHYGTISLAEAVRQLVPDAEVTVVSGCGVLDSEPHDIDAAVAASADADVVIAAFGGRGGFFGGPITEGEGVDTAAIDLPRTQRELIEAVAATGTPVVGVLSTGRPMAITEALPALTALVHAYYGGQQGTRAIADALFGFTNPSGKLPYSMPRHSGQVPVYSGQHTGSGYRRPESDMHKGYRDMPATPLFAFGHGLSYTSFAYGDVTLSAASVETTGSIDVSVNVENTGTVSGVEIVQLYISDTATGLVRPLQELVGFHRITLAPRAANTVTFSVRMDQLAYLGLDGKTFIMEAGPVDVLVGSASDDIRARASFEVTGPTVELGRSRSYLSESRAQ</sequence>
<evidence type="ECO:0000256" key="5">
    <source>
        <dbReference type="ARBA" id="ARBA00074219"/>
    </source>
</evidence>
<dbReference type="PANTHER" id="PTHR42715:SF10">
    <property type="entry name" value="BETA-GLUCOSIDASE"/>
    <property type="match status" value="1"/>
</dbReference>
<evidence type="ECO:0000256" key="3">
    <source>
        <dbReference type="ARBA" id="ARBA00023277"/>
    </source>
</evidence>
<dbReference type="RefSeq" id="WP_130505615.1">
    <property type="nucleotide sequence ID" value="NZ_SHLC01000001.1"/>
</dbReference>
<dbReference type="GO" id="GO:0005975">
    <property type="term" value="P:carbohydrate metabolic process"/>
    <property type="evidence" value="ECO:0007669"/>
    <property type="project" value="InterPro"/>
</dbReference>
<evidence type="ECO:0000256" key="6">
    <source>
        <dbReference type="RuleBase" id="RU361161"/>
    </source>
</evidence>
<organism evidence="8 9">
    <name type="scientific">Microterricola gilva</name>
    <dbReference type="NCBI Taxonomy" id="393267"/>
    <lineage>
        <taxon>Bacteria</taxon>
        <taxon>Bacillati</taxon>
        <taxon>Actinomycetota</taxon>
        <taxon>Actinomycetes</taxon>
        <taxon>Micrococcales</taxon>
        <taxon>Microbacteriaceae</taxon>
        <taxon>Microterricola</taxon>
    </lineage>
</organism>
<dbReference type="Gene3D" id="3.20.20.300">
    <property type="entry name" value="Glycoside hydrolase, family 3, N-terminal domain"/>
    <property type="match status" value="1"/>
</dbReference>
<gene>
    <name evidence="8" type="ORF">EV379_1557</name>
</gene>
<dbReference type="FunFam" id="2.60.40.10:FF:000495">
    <property type="entry name" value="Periplasmic beta-glucosidase"/>
    <property type="match status" value="1"/>
</dbReference>
<evidence type="ECO:0000256" key="4">
    <source>
        <dbReference type="ARBA" id="ARBA00058905"/>
    </source>
</evidence>
<reference evidence="8 9" key="1">
    <citation type="submission" date="2019-02" db="EMBL/GenBank/DDBJ databases">
        <title>Sequencing the genomes of 1000 actinobacteria strains.</title>
        <authorList>
            <person name="Klenk H.-P."/>
        </authorList>
    </citation>
    <scope>NUCLEOTIDE SEQUENCE [LARGE SCALE GENOMIC DNA]</scope>
    <source>
        <strain evidence="8 9">DSM 18319</strain>
    </source>
</reference>
<proteinExistence type="inferred from homology"/>
<dbReference type="Pfam" id="PF14310">
    <property type="entry name" value="Fn3-like"/>
    <property type="match status" value="1"/>
</dbReference>
<dbReference type="PRINTS" id="PR00133">
    <property type="entry name" value="GLHYDRLASE3"/>
</dbReference>
<dbReference type="SUPFAM" id="SSF52279">
    <property type="entry name" value="Beta-D-glucan exohydrolase, C-terminal domain"/>
    <property type="match status" value="1"/>
</dbReference>
<keyword evidence="6" id="KW-0326">Glycosidase</keyword>
<dbReference type="InterPro" id="IPR036881">
    <property type="entry name" value="Glyco_hydro_3_C_sf"/>
</dbReference>
<evidence type="ECO:0000313" key="9">
    <source>
        <dbReference type="Proteomes" id="UP000291483"/>
    </source>
</evidence>
<comment type="caution">
    <text evidence="8">The sequence shown here is derived from an EMBL/GenBank/DDBJ whole genome shotgun (WGS) entry which is preliminary data.</text>
</comment>
<feature type="domain" description="Fibronectin type III-like" evidence="7">
    <location>
        <begin position="715"/>
        <end position="785"/>
    </location>
</feature>
<dbReference type="InterPro" id="IPR026891">
    <property type="entry name" value="Fn3-like"/>
</dbReference>
<dbReference type="InterPro" id="IPR001764">
    <property type="entry name" value="Glyco_hydro_3_N"/>
</dbReference>
<dbReference type="InterPro" id="IPR013783">
    <property type="entry name" value="Ig-like_fold"/>
</dbReference>
<evidence type="ECO:0000259" key="7">
    <source>
        <dbReference type="SMART" id="SM01217"/>
    </source>
</evidence>
<dbReference type="PANTHER" id="PTHR42715">
    <property type="entry name" value="BETA-GLUCOSIDASE"/>
    <property type="match status" value="1"/>
</dbReference>
<dbReference type="Gene3D" id="3.40.50.1700">
    <property type="entry name" value="Glycoside hydrolase family 3 C-terminal domain"/>
    <property type="match status" value="1"/>
</dbReference>
<dbReference type="InterPro" id="IPR017853">
    <property type="entry name" value="GH"/>
</dbReference>
<dbReference type="GO" id="GO:0008422">
    <property type="term" value="F:beta-glucosidase activity"/>
    <property type="evidence" value="ECO:0007669"/>
    <property type="project" value="UniProtKB-ARBA"/>
</dbReference>
<dbReference type="Pfam" id="PF00933">
    <property type="entry name" value="Glyco_hydro_3"/>
    <property type="match status" value="1"/>
</dbReference>
<dbReference type="OrthoDB" id="3187421at2"/>
<dbReference type="InterPro" id="IPR019800">
    <property type="entry name" value="Glyco_hydro_3_AS"/>
</dbReference>
<comment type="function">
    <text evidence="4">Catalyzes the hydrolysis of a non-reducing terminal alpha-L-arabinopyranosidic linkage in ginsenoside Rb2 (alpha-L-arabinopyranosyl-(1-&gt;6)-alpha-D-glucopyranosyl) to release alpha-D-glucopyranosyl (Rd). It is not able to hydrolyze alpha-L-arabinofuranosyl-(1-&gt;6)-alpha-D-glucopyranosyl (Rc).</text>
</comment>
<dbReference type="SMART" id="SM01217">
    <property type="entry name" value="Fn3_like"/>
    <property type="match status" value="1"/>
</dbReference>
<evidence type="ECO:0000256" key="2">
    <source>
        <dbReference type="ARBA" id="ARBA00022801"/>
    </source>
</evidence>
<accession>A0A4Q8AL07</accession>
<evidence type="ECO:0000256" key="1">
    <source>
        <dbReference type="ARBA" id="ARBA00005336"/>
    </source>
</evidence>
<protein>
    <recommendedName>
        <fullName evidence="5">Exo-alpha-(1-&gt;6)-L-arabinopyranosidase</fullName>
    </recommendedName>
</protein>